<accession>A0ABM9DXD0</accession>
<evidence type="ECO:0000256" key="1">
    <source>
        <dbReference type="SAM" id="MobiDB-lite"/>
    </source>
</evidence>
<reference evidence="2" key="1">
    <citation type="submission" date="2022-03" db="EMBL/GenBank/DDBJ databases">
        <authorList>
            <person name="Brunel B."/>
        </authorList>
    </citation>
    <scope>NUCLEOTIDE SEQUENCE</scope>
    <source>
        <strain evidence="2">STM4922sample</strain>
    </source>
</reference>
<gene>
    <name evidence="2" type="ORF">MES4922_260098</name>
</gene>
<evidence type="ECO:0000313" key="2">
    <source>
        <dbReference type="EMBL" id="CAH2400811.1"/>
    </source>
</evidence>
<keyword evidence="3" id="KW-1185">Reference proteome</keyword>
<comment type="caution">
    <text evidence="2">The sequence shown here is derived from an EMBL/GenBank/DDBJ whole genome shotgun (WGS) entry which is preliminary data.</text>
</comment>
<organism evidence="2 3">
    <name type="scientific">Mesorhizobium ventifaucium</name>
    <dbReference type="NCBI Taxonomy" id="666020"/>
    <lineage>
        <taxon>Bacteria</taxon>
        <taxon>Pseudomonadati</taxon>
        <taxon>Pseudomonadota</taxon>
        <taxon>Alphaproteobacteria</taxon>
        <taxon>Hyphomicrobiales</taxon>
        <taxon>Phyllobacteriaceae</taxon>
        <taxon>Mesorhizobium</taxon>
    </lineage>
</organism>
<name>A0ABM9DXD0_9HYPH</name>
<feature type="region of interest" description="Disordered" evidence="1">
    <location>
        <begin position="1"/>
        <end position="20"/>
    </location>
</feature>
<dbReference type="Proteomes" id="UP001152604">
    <property type="component" value="Unassembled WGS sequence"/>
</dbReference>
<evidence type="ECO:0000313" key="3">
    <source>
        <dbReference type="Proteomes" id="UP001152604"/>
    </source>
</evidence>
<sequence>MDLQFETGQTGSNEGKVSTTVSRAAVADEVAQQHWLRDTSNKLVTPFVH</sequence>
<dbReference type="EMBL" id="CAKXZS010000019">
    <property type="protein sequence ID" value="CAH2400811.1"/>
    <property type="molecule type" value="Genomic_DNA"/>
</dbReference>
<protein>
    <submittedName>
        <fullName evidence="2">Uncharacterized protein</fullName>
    </submittedName>
</protein>
<proteinExistence type="predicted"/>